<accession>A0A4R5EQ97</accession>
<feature type="region of interest" description="Disordered" evidence="1">
    <location>
        <begin position="243"/>
        <end position="263"/>
    </location>
</feature>
<comment type="caution">
    <text evidence="3">The sequence shown here is derived from an EMBL/GenBank/DDBJ whole genome shotgun (WGS) entry which is preliminary data.</text>
</comment>
<feature type="domain" description="SseB protein N-terminal" evidence="2">
    <location>
        <begin position="13"/>
        <end position="118"/>
    </location>
</feature>
<dbReference type="OrthoDB" id="7831317at2"/>
<evidence type="ECO:0000313" key="3">
    <source>
        <dbReference type="EMBL" id="TDE36700.1"/>
    </source>
</evidence>
<name>A0A4R5EQ97_9RHOB</name>
<proteinExistence type="predicted"/>
<dbReference type="RefSeq" id="WP_132830213.1">
    <property type="nucleotide sequence ID" value="NZ_SMFP01000009.1"/>
</dbReference>
<gene>
    <name evidence="3" type="ORF">E1B25_14395</name>
</gene>
<dbReference type="Proteomes" id="UP000294662">
    <property type="component" value="Unassembled WGS sequence"/>
</dbReference>
<protein>
    <submittedName>
        <fullName evidence="3">SseB family protein</fullName>
    </submittedName>
</protein>
<dbReference type="Pfam" id="PF07179">
    <property type="entry name" value="SseB"/>
    <property type="match status" value="1"/>
</dbReference>
<evidence type="ECO:0000313" key="4">
    <source>
        <dbReference type="Proteomes" id="UP000294662"/>
    </source>
</evidence>
<evidence type="ECO:0000256" key="1">
    <source>
        <dbReference type="SAM" id="MobiDB-lite"/>
    </source>
</evidence>
<dbReference type="AlphaFoldDB" id="A0A4R5EQ97"/>
<keyword evidence="4" id="KW-1185">Reference proteome</keyword>
<evidence type="ECO:0000259" key="2">
    <source>
        <dbReference type="Pfam" id="PF07179"/>
    </source>
</evidence>
<dbReference type="InterPro" id="IPR009839">
    <property type="entry name" value="SseB_N"/>
</dbReference>
<organism evidence="3 4">
    <name type="scientific">Antarcticimicrobium sediminis</name>
    <dbReference type="NCBI Taxonomy" id="2546227"/>
    <lineage>
        <taxon>Bacteria</taxon>
        <taxon>Pseudomonadati</taxon>
        <taxon>Pseudomonadota</taxon>
        <taxon>Alphaproteobacteria</taxon>
        <taxon>Rhodobacterales</taxon>
        <taxon>Paracoccaceae</taxon>
        <taxon>Antarcticimicrobium</taxon>
    </lineage>
</organism>
<reference evidence="3 4" key="1">
    <citation type="submission" date="2019-03" db="EMBL/GenBank/DDBJ databases">
        <authorList>
            <person name="Zhang S."/>
        </authorList>
    </citation>
    <scope>NUCLEOTIDE SEQUENCE [LARGE SCALE GENOMIC DNA]</scope>
    <source>
        <strain evidence="3 4">S4J41</strain>
    </source>
</reference>
<sequence length="263" mass="27316">MNAETPIDAAHAAMEGQPEDGAARLRFYERVADAELFLLLTEEAQGENVSPELFTLEAGRFVLAFDREDRLAQFTGHPAPYVALSGRVLAQMLAGQGIGLGLNLDVAPSAILVPAEAMDWLQQTLGNAPEETEARFAEFTAPAGLPESLIAALDAKLATAAGLAQAAYLVGTVDATGGRGHLLGFIDALEPARGALANAASEALTFSGIEAGAMDVGFFTGEAAVTAKLAAVGLRFDLPQPQMPERIAPAAPGSDPDKPPILR</sequence>
<dbReference type="EMBL" id="SMFP01000009">
    <property type="protein sequence ID" value="TDE36700.1"/>
    <property type="molecule type" value="Genomic_DNA"/>
</dbReference>